<evidence type="ECO:0000313" key="1">
    <source>
        <dbReference type="EMBL" id="KAJ2760522.1"/>
    </source>
</evidence>
<reference evidence="1" key="1">
    <citation type="submission" date="2022-07" db="EMBL/GenBank/DDBJ databases">
        <title>Phylogenomic reconstructions and comparative analyses of Kickxellomycotina fungi.</title>
        <authorList>
            <person name="Reynolds N.K."/>
            <person name="Stajich J.E."/>
            <person name="Barry K."/>
            <person name="Grigoriev I.V."/>
            <person name="Crous P."/>
            <person name="Smith M.E."/>
        </authorList>
    </citation>
    <scope>NUCLEOTIDE SEQUENCE</scope>
    <source>
        <strain evidence="1">CBS 109366</strain>
    </source>
</reference>
<accession>A0ACC1JK85</accession>
<dbReference type="Proteomes" id="UP001140234">
    <property type="component" value="Unassembled WGS sequence"/>
</dbReference>
<proteinExistence type="predicted"/>
<sequence length="128" mass="13766">RRRRTGRTPVPQALPALSPPPPPPPPRSMPPPLTLLAANRHGSPPSAAPLQRPDTMQGRILGGSAGPLSPMLPPQSAVEKPKTAYSRSPLRRGLSIRSWFHRQPPADEAAPPVPKTPTIESPRPHSHK</sequence>
<feature type="non-terminal residue" evidence="1">
    <location>
        <position position="128"/>
    </location>
</feature>
<comment type="caution">
    <text evidence="1">The sequence shown here is derived from an EMBL/GenBank/DDBJ whole genome shotgun (WGS) entry which is preliminary data.</text>
</comment>
<evidence type="ECO:0000313" key="2">
    <source>
        <dbReference type="Proteomes" id="UP001140234"/>
    </source>
</evidence>
<gene>
    <name evidence="1" type="ORF">IWQ57_006284</name>
</gene>
<organism evidence="1 2">
    <name type="scientific">Coemansia nantahalensis</name>
    <dbReference type="NCBI Taxonomy" id="2789366"/>
    <lineage>
        <taxon>Eukaryota</taxon>
        <taxon>Fungi</taxon>
        <taxon>Fungi incertae sedis</taxon>
        <taxon>Zoopagomycota</taxon>
        <taxon>Kickxellomycotina</taxon>
        <taxon>Kickxellomycetes</taxon>
        <taxon>Kickxellales</taxon>
        <taxon>Kickxellaceae</taxon>
        <taxon>Coemansia</taxon>
    </lineage>
</organism>
<name>A0ACC1JK85_9FUNG</name>
<feature type="non-terminal residue" evidence="1">
    <location>
        <position position="1"/>
    </location>
</feature>
<keyword evidence="2" id="KW-1185">Reference proteome</keyword>
<dbReference type="EMBL" id="JANBUJ010003477">
    <property type="protein sequence ID" value="KAJ2760522.1"/>
    <property type="molecule type" value="Genomic_DNA"/>
</dbReference>
<protein>
    <submittedName>
        <fullName evidence="1">Uncharacterized protein</fullName>
    </submittedName>
</protein>